<gene>
    <name evidence="1" type="ORF">SAMN04488108_3231</name>
</gene>
<accession>A0A1M7ZGN1</accession>
<dbReference type="OrthoDB" id="978727at2"/>
<dbReference type="Proteomes" id="UP000184609">
    <property type="component" value="Unassembled WGS sequence"/>
</dbReference>
<dbReference type="EMBL" id="FRXN01000004">
    <property type="protein sequence ID" value="SHO64061.1"/>
    <property type="molecule type" value="Genomic_DNA"/>
</dbReference>
<sequence length="395" mass="44126">MRFRSTTLLGFLTLLIFSCSNSSKNESGIEGNLLQEFHFEVLDSIKVDALEVLVALDYNPENDTYLLKQQREGVIYLVDSKGNILEQRDLGGEGPNQAGTFMEGQFAGSGYVFKELSPTMDFHEYDSDFQKIKVHPGAAVGLNALVINYYRQTFDFLTLNGSPYLIGEEINGYEAGVIDGSKIGAEFYDKATSGFLLNLKDDSLQRINLFAEDWKPRLEKNWIGNSLPSITYDSKSHTAFVLPSKGNQLSVFNVNSGGLELKESIELVHPDREGAIANADQDGLTYPGFDDVRNLGEYQLVSFNTAMPEDVLTGIKAKAGEEYYRDPEFTQAIKTYRKERYILIKEGKQVGVVNGGPEEGRINLGLPDGTVLVKAADGEVERDYNLFYRMRMVEK</sequence>
<reference evidence="2" key="1">
    <citation type="submission" date="2016-12" db="EMBL/GenBank/DDBJ databases">
        <authorList>
            <person name="Varghese N."/>
            <person name="Submissions S."/>
        </authorList>
    </citation>
    <scope>NUCLEOTIDE SEQUENCE [LARGE SCALE GENOMIC DNA]</scope>
    <source>
        <strain evidence="2">DSM 25035</strain>
    </source>
</reference>
<evidence type="ECO:0000313" key="2">
    <source>
        <dbReference type="Proteomes" id="UP000184609"/>
    </source>
</evidence>
<evidence type="ECO:0008006" key="3">
    <source>
        <dbReference type="Google" id="ProtNLM"/>
    </source>
</evidence>
<dbReference type="AlphaFoldDB" id="A0A1M7ZGN1"/>
<name>A0A1M7ZGN1_9BACT</name>
<evidence type="ECO:0000313" key="1">
    <source>
        <dbReference type="EMBL" id="SHO64061.1"/>
    </source>
</evidence>
<dbReference type="RefSeq" id="WP_073572837.1">
    <property type="nucleotide sequence ID" value="NZ_FRXN01000004.1"/>
</dbReference>
<protein>
    <recommendedName>
        <fullName evidence="3">6-bladed beta-propeller protein</fullName>
    </recommendedName>
</protein>
<proteinExistence type="predicted"/>
<organism evidence="1 2">
    <name type="scientific">Algoriphagus zhangzhouensis</name>
    <dbReference type="NCBI Taxonomy" id="1073327"/>
    <lineage>
        <taxon>Bacteria</taxon>
        <taxon>Pseudomonadati</taxon>
        <taxon>Bacteroidota</taxon>
        <taxon>Cytophagia</taxon>
        <taxon>Cytophagales</taxon>
        <taxon>Cyclobacteriaceae</taxon>
        <taxon>Algoriphagus</taxon>
    </lineage>
</organism>
<dbReference type="PROSITE" id="PS51257">
    <property type="entry name" value="PROKAR_LIPOPROTEIN"/>
    <property type="match status" value="1"/>
</dbReference>
<keyword evidence="2" id="KW-1185">Reference proteome</keyword>